<feature type="coiled-coil region" evidence="1">
    <location>
        <begin position="203"/>
        <end position="278"/>
    </location>
</feature>
<feature type="compositionally biased region" description="Basic and acidic residues" evidence="2">
    <location>
        <begin position="106"/>
        <end position="122"/>
    </location>
</feature>
<dbReference type="EMBL" id="JAMYWD010000005">
    <property type="protein sequence ID" value="KAJ4971131.1"/>
    <property type="molecule type" value="Genomic_DNA"/>
</dbReference>
<keyword evidence="4" id="KW-1185">Reference proteome</keyword>
<protein>
    <submittedName>
        <fullName evidence="3">Uncharacterized protein</fullName>
    </submittedName>
</protein>
<feature type="region of interest" description="Disordered" evidence="2">
    <location>
        <begin position="63"/>
        <end position="85"/>
    </location>
</feature>
<dbReference type="Proteomes" id="UP001141806">
    <property type="component" value="Unassembled WGS sequence"/>
</dbReference>
<dbReference type="AlphaFoldDB" id="A0A9Q0KJ08"/>
<feature type="region of interest" description="Disordered" evidence="2">
    <location>
        <begin position="103"/>
        <end position="149"/>
    </location>
</feature>
<name>A0A9Q0KJ08_9MAGN</name>
<accession>A0A9Q0KJ08</accession>
<comment type="caution">
    <text evidence="3">The sequence shown here is derived from an EMBL/GenBank/DDBJ whole genome shotgun (WGS) entry which is preliminary data.</text>
</comment>
<feature type="compositionally biased region" description="Basic residues" evidence="2">
    <location>
        <begin position="123"/>
        <end position="139"/>
    </location>
</feature>
<reference evidence="3" key="1">
    <citation type="journal article" date="2023" name="Plant J.">
        <title>The genome of the king protea, Protea cynaroides.</title>
        <authorList>
            <person name="Chang J."/>
            <person name="Duong T.A."/>
            <person name="Schoeman C."/>
            <person name="Ma X."/>
            <person name="Roodt D."/>
            <person name="Barker N."/>
            <person name="Li Z."/>
            <person name="Van de Peer Y."/>
            <person name="Mizrachi E."/>
        </authorList>
    </citation>
    <scope>NUCLEOTIDE SEQUENCE</scope>
    <source>
        <tissue evidence="3">Young leaves</tissue>
    </source>
</reference>
<proteinExistence type="predicted"/>
<feature type="compositionally biased region" description="Basic and acidic residues" evidence="2">
    <location>
        <begin position="63"/>
        <end position="75"/>
    </location>
</feature>
<evidence type="ECO:0000313" key="4">
    <source>
        <dbReference type="Proteomes" id="UP001141806"/>
    </source>
</evidence>
<evidence type="ECO:0000256" key="2">
    <source>
        <dbReference type="SAM" id="MobiDB-lite"/>
    </source>
</evidence>
<evidence type="ECO:0000256" key="1">
    <source>
        <dbReference type="SAM" id="Coils"/>
    </source>
</evidence>
<gene>
    <name evidence="3" type="ORF">NE237_004230</name>
</gene>
<keyword evidence="1" id="KW-0175">Coiled coil</keyword>
<evidence type="ECO:0000313" key="3">
    <source>
        <dbReference type="EMBL" id="KAJ4971131.1"/>
    </source>
</evidence>
<sequence length="317" mass="34568">MARIKRPNLRLESGNPKDLNVESAAAISSGQTSTSAPATCKSREPPLMVFVTGKGIKHDISIAKADRKRATESPEKPSQVDLEDAAPTLINLDDLTYLRNTGLGGDRAEDRVEGEAPGEKRQAGKRRRSTFQPGKKKKQKPSEEDSRPGRFKLKVKLTIDTSAIGNLVAAEHLAWHIRLPVDIEAYGQLVYADAFHREICHHAEEKEEEAVLAQGQAADAKELKKVQAKLTKTLKLKDDALVTTDKTGKSLEKAKSKVEELKNKLADAEKAVKDDKAAHELVAEHSDLAPSCNAHGGQGYPSDAPSNVHILWHLGHA</sequence>
<organism evidence="3 4">
    <name type="scientific">Protea cynaroides</name>
    <dbReference type="NCBI Taxonomy" id="273540"/>
    <lineage>
        <taxon>Eukaryota</taxon>
        <taxon>Viridiplantae</taxon>
        <taxon>Streptophyta</taxon>
        <taxon>Embryophyta</taxon>
        <taxon>Tracheophyta</taxon>
        <taxon>Spermatophyta</taxon>
        <taxon>Magnoliopsida</taxon>
        <taxon>Proteales</taxon>
        <taxon>Proteaceae</taxon>
        <taxon>Protea</taxon>
    </lineage>
</organism>